<protein>
    <recommendedName>
        <fullName evidence="3">PGG domain-containing protein</fullName>
    </recommendedName>
</protein>
<evidence type="ECO:0000259" key="3">
    <source>
        <dbReference type="Pfam" id="PF13962"/>
    </source>
</evidence>
<dbReference type="InterPro" id="IPR026961">
    <property type="entry name" value="PGG_dom"/>
</dbReference>
<dbReference type="Pfam" id="PF12796">
    <property type="entry name" value="Ank_2"/>
    <property type="match status" value="1"/>
</dbReference>
<dbReference type="SMART" id="SM00248">
    <property type="entry name" value="ANK"/>
    <property type="match status" value="5"/>
</dbReference>
<dbReference type="InterPro" id="IPR036770">
    <property type="entry name" value="Ankyrin_rpt-contain_sf"/>
</dbReference>
<comment type="caution">
    <text evidence="4">The sequence shown here is derived from an EMBL/GenBank/DDBJ whole genome shotgun (WGS) entry which is preliminary data.</text>
</comment>
<sequence>MWWWLVLSGDGRGCYFRRGDYLTYGVRLYKAAMIGDWEAAALINADHPNCFNERITKQGDTTLHIAAISSQVDFVTRLVPIMRRSGNLGLLNLIGNTALCFAAASSKVASARVMVEAQHDLPTIENNEGLTPLHMAALLGHREMVDYLLDRTTGLSDTKLVSILLSIINTDLYDIALRIIRERPHLAIARDEQTEETPLHVLAKKSHKSYETRQGFWNKCFNRSNNEKTSKKKLELVQVIWERVLLETPNDISQLMANPWRLLFVAVEVGNVEFVTTLINHYPDILWKLDDNHRSIFHVAVKFRQETIFRLIFEIGAIKDLLVTYVDDVTYDSILHLAASLPSSDRLNCVSGAALQMQREMLWFKTVESIVQPQLAEAGNSQGWTAKALFTEQHKDLRKEGEEWLRKTAGSCSVVATLITGVAFGAALKIPERQRVWHWIFAISDSLSLISSTASILMFLSIMTSRYGERDFLQSLPRKLMAGLTLLFFSIATMMVAFTATFHIIFNLGYAYIGTSILSCAPIILFAYQELPLLLEKNPLSFLRALTLPCVPDVVRPVIVISRPDDTFRELMRSHPGAEVAAGAHYGLQSGWCFTTPDPEDSICRPPTLSTSVFLRQLEFGLRFPLDRFINLLHQRVNVAIDHLHPLAVRTMVAWTWVCLYKGWEPSIDVFCSLHSLEMETGASEGYWSLRTEPSFCTVYPELPMAQDWHGKWFFARSPIPFHHP</sequence>
<feature type="domain" description="PGG" evidence="3">
    <location>
        <begin position="402"/>
        <end position="503"/>
    </location>
</feature>
<keyword evidence="2" id="KW-0812">Transmembrane</keyword>
<feature type="repeat" description="ANK" evidence="1">
    <location>
        <begin position="128"/>
        <end position="151"/>
    </location>
</feature>
<dbReference type="AlphaFoldDB" id="A0AAW1GU59"/>
<keyword evidence="2" id="KW-0472">Membrane</keyword>
<reference evidence="4" key="1">
    <citation type="submission" date="2024-03" db="EMBL/GenBank/DDBJ databases">
        <title>WGS assembly of Saponaria officinalis var. Norfolk2.</title>
        <authorList>
            <person name="Jenkins J."/>
            <person name="Shu S."/>
            <person name="Grimwood J."/>
            <person name="Barry K."/>
            <person name="Goodstein D."/>
            <person name="Schmutz J."/>
            <person name="Leebens-Mack J."/>
            <person name="Osbourn A."/>
        </authorList>
    </citation>
    <scope>NUCLEOTIDE SEQUENCE [LARGE SCALE GENOMIC DNA]</scope>
    <source>
        <strain evidence="4">JIC</strain>
    </source>
</reference>
<dbReference type="PROSITE" id="PS50297">
    <property type="entry name" value="ANK_REP_REGION"/>
    <property type="match status" value="1"/>
</dbReference>
<dbReference type="Proteomes" id="UP001443914">
    <property type="component" value="Unassembled WGS sequence"/>
</dbReference>
<proteinExistence type="predicted"/>
<accession>A0AAW1GU59</accession>
<dbReference type="Gene3D" id="1.25.40.20">
    <property type="entry name" value="Ankyrin repeat-containing domain"/>
    <property type="match status" value="1"/>
</dbReference>
<feature type="transmembrane region" description="Helical" evidence="2">
    <location>
        <begin position="436"/>
        <end position="460"/>
    </location>
</feature>
<evidence type="ECO:0000256" key="2">
    <source>
        <dbReference type="SAM" id="Phobius"/>
    </source>
</evidence>
<dbReference type="SUPFAM" id="SSF48403">
    <property type="entry name" value="Ankyrin repeat"/>
    <property type="match status" value="1"/>
</dbReference>
<keyword evidence="1" id="KW-0040">ANK repeat</keyword>
<name>A0AAW1GU59_SAPOF</name>
<evidence type="ECO:0000313" key="4">
    <source>
        <dbReference type="EMBL" id="KAK9665107.1"/>
    </source>
</evidence>
<dbReference type="GO" id="GO:0016020">
    <property type="term" value="C:membrane"/>
    <property type="evidence" value="ECO:0007669"/>
    <property type="project" value="TreeGrafter"/>
</dbReference>
<dbReference type="InterPro" id="IPR002110">
    <property type="entry name" value="Ankyrin_rpt"/>
</dbReference>
<evidence type="ECO:0000313" key="5">
    <source>
        <dbReference type="Proteomes" id="UP001443914"/>
    </source>
</evidence>
<dbReference type="EMBL" id="JBDFQZ010000014">
    <property type="protein sequence ID" value="KAK9665107.1"/>
    <property type="molecule type" value="Genomic_DNA"/>
</dbReference>
<feature type="transmembrane region" description="Helical" evidence="2">
    <location>
        <begin position="480"/>
        <end position="504"/>
    </location>
</feature>
<dbReference type="PANTHER" id="PTHR24177:SF292">
    <property type="entry name" value="ANKYRIN REPEAT FAMILY PROTEIN-RELATED"/>
    <property type="match status" value="1"/>
</dbReference>
<feature type="transmembrane region" description="Helical" evidence="2">
    <location>
        <begin position="408"/>
        <end position="430"/>
    </location>
</feature>
<dbReference type="Pfam" id="PF13962">
    <property type="entry name" value="PGG"/>
    <property type="match status" value="1"/>
</dbReference>
<dbReference type="PANTHER" id="PTHR24177">
    <property type="entry name" value="CASKIN"/>
    <property type="match status" value="1"/>
</dbReference>
<keyword evidence="5" id="KW-1185">Reference proteome</keyword>
<evidence type="ECO:0000256" key="1">
    <source>
        <dbReference type="PROSITE-ProRule" id="PRU00023"/>
    </source>
</evidence>
<keyword evidence="2" id="KW-1133">Transmembrane helix</keyword>
<dbReference type="PROSITE" id="PS50088">
    <property type="entry name" value="ANK_REPEAT"/>
    <property type="match status" value="1"/>
</dbReference>
<gene>
    <name evidence="4" type="ORF">RND81_14G090800</name>
</gene>
<feature type="transmembrane region" description="Helical" evidence="2">
    <location>
        <begin position="510"/>
        <end position="528"/>
    </location>
</feature>
<organism evidence="4 5">
    <name type="scientific">Saponaria officinalis</name>
    <name type="common">Common soapwort</name>
    <name type="synonym">Lychnis saponaria</name>
    <dbReference type="NCBI Taxonomy" id="3572"/>
    <lineage>
        <taxon>Eukaryota</taxon>
        <taxon>Viridiplantae</taxon>
        <taxon>Streptophyta</taxon>
        <taxon>Embryophyta</taxon>
        <taxon>Tracheophyta</taxon>
        <taxon>Spermatophyta</taxon>
        <taxon>Magnoliopsida</taxon>
        <taxon>eudicotyledons</taxon>
        <taxon>Gunneridae</taxon>
        <taxon>Pentapetalae</taxon>
        <taxon>Caryophyllales</taxon>
        <taxon>Caryophyllaceae</taxon>
        <taxon>Caryophylleae</taxon>
        <taxon>Saponaria</taxon>
    </lineage>
</organism>